<comment type="caution">
    <text evidence="1">The sequence shown here is derived from an EMBL/GenBank/DDBJ whole genome shotgun (WGS) entry which is preliminary data.</text>
</comment>
<reference evidence="1 2" key="1">
    <citation type="journal article" date="2024" name="G3 (Bethesda)">
        <title>Genome assembly of Hibiscus sabdariffa L. provides insights into metabolisms of medicinal natural products.</title>
        <authorList>
            <person name="Kim T."/>
        </authorList>
    </citation>
    <scope>NUCLEOTIDE SEQUENCE [LARGE SCALE GENOMIC DNA]</scope>
    <source>
        <strain evidence="1">TK-2024</strain>
        <tissue evidence="1">Old leaves</tissue>
    </source>
</reference>
<gene>
    <name evidence="1" type="ORF">V6N12_059637</name>
</gene>
<name>A0ABR2EVN2_9ROSI</name>
<protein>
    <submittedName>
        <fullName evidence="1">Uncharacterized protein</fullName>
    </submittedName>
</protein>
<evidence type="ECO:0000313" key="2">
    <source>
        <dbReference type="Proteomes" id="UP001472677"/>
    </source>
</evidence>
<proteinExistence type="predicted"/>
<dbReference type="EMBL" id="JBBPBM010000010">
    <property type="protein sequence ID" value="KAK8566099.1"/>
    <property type="molecule type" value="Genomic_DNA"/>
</dbReference>
<evidence type="ECO:0000313" key="1">
    <source>
        <dbReference type="EMBL" id="KAK8566099.1"/>
    </source>
</evidence>
<dbReference type="Proteomes" id="UP001472677">
    <property type="component" value="Unassembled WGS sequence"/>
</dbReference>
<keyword evidence="2" id="KW-1185">Reference proteome</keyword>
<organism evidence="1 2">
    <name type="scientific">Hibiscus sabdariffa</name>
    <name type="common">roselle</name>
    <dbReference type="NCBI Taxonomy" id="183260"/>
    <lineage>
        <taxon>Eukaryota</taxon>
        <taxon>Viridiplantae</taxon>
        <taxon>Streptophyta</taxon>
        <taxon>Embryophyta</taxon>
        <taxon>Tracheophyta</taxon>
        <taxon>Spermatophyta</taxon>
        <taxon>Magnoliopsida</taxon>
        <taxon>eudicotyledons</taxon>
        <taxon>Gunneridae</taxon>
        <taxon>Pentapetalae</taxon>
        <taxon>rosids</taxon>
        <taxon>malvids</taxon>
        <taxon>Malvales</taxon>
        <taxon>Malvaceae</taxon>
        <taxon>Malvoideae</taxon>
        <taxon>Hibiscus</taxon>
    </lineage>
</organism>
<sequence>MMDGNGRRFLRDNLSNSWGTKSYAASNGSAPAVNAAIVGLLRSGNTDVIGDETRSAIVDHLKTGGNTLLSISC</sequence>
<accession>A0ABR2EVN2</accession>